<evidence type="ECO:0000313" key="6">
    <source>
        <dbReference type="EMBL" id="EIM08325.1"/>
    </source>
</evidence>
<reference evidence="8" key="2">
    <citation type="submission" date="2016-07" db="EMBL/GenBank/DDBJ databases">
        <authorList>
            <person name="See-Too W.S."/>
        </authorList>
    </citation>
    <scope>NUCLEOTIDE SEQUENCE [LARGE SCALE GENOMIC DNA]</scope>
    <source>
        <strain evidence="8">DSM 14505</strain>
    </source>
</reference>
<sequence length="238" mass="27008">MLEIKNLSKKFKQQVIIDNLSTNFSQTGITVIVGTNGSGKTTLLNMITNLLQPDSGQIVLDELNPGSREYKSKIFYLPSDFYLPGYMTGKEYAHFVLSRYDTSNYNQLPKLLNLLDMTQSQNKTIESYSFGMKKKIQIAVAIAANTDYIIADEILGGLDFDTVILVQEIFDAISNKKKIIIVSHERNTIDRFPEDVRLMRKGTLTSFTGSPDELTKFIKQEGVLHDKLIEIQKHFMHS</sequence>
<dbReference type="InterPro" id="IPR017871">
    <property type="entry name" value="ABC_transporter-like_CS"/>
</dbReference>
<dbReference type="Gene3D" id="3.40.50.300">
    <property type="entry name" value="P-loop containing nucleotide triphosphate hydrolases"/>
    <property type="match status" value="1"/>
</dbReference>
<dbReference type="EMBL" id="AJYB01000006">
    <property type="protein sequence ID" value="EIM08325.1"/>
    <property type="molecule type" value="Genomic_DNA"/>
</dbReference>
<keyword evidence="1" id="KW-0813">Transport</keyword>
<organism evidence="6 7">
    <name type="scientific">Planococcus antarcticus DSM 14505</name>
    <dbReference type="NCBI Taxonomy" id="1185653"/>
    <lineage>
        <taxon>Bacteria</taxon>
        <taxon>Bacillati</taxon>
        <taxon>Bacillota</taxon>
        <taxon>Bacilli</taxon>
        <taxon>Bacillales</taxon>
        <taxon>Caryophanaceae</taxon>
        <taxon>Planococcus</taxon>
    </lineage>
</organism>
<protein>
    <submittedName>
        <fullName evidence="5">ABC transporter ATP-binding protein</fullName>
    </submittedName>
    <submittedName>
        <fullName evidence="6">ABC transporter, ATP-binding protein</fullName>
    </submittedName>
</protein>
<dbReference type="RefSeq" id="WP_006828317.1">
    <property type="nucleotide sequence ID" value="NZ_AJYB01000006.1"/>
</dbReference>
<dbReference type="Pfam" id="PF00005">
    <property type="entry name" value="ABC_tran"/>
    <property type="match status" value="1"/>
</dbReference>
<evidence type="ECO:0000313" key="8">
    <source>
        <dbReference type="Proteomes" id="UP000092661"/>
    </source>
</evidence>
<evidence type="ECO:0000256" key="1">
    <source>
        <dbReference type="ARBA" id="ARBA00022448"/>
    </source>
</evidence>
<evidence type="ECO:0000256" key="2">
    <source>
        <dbReference type="ARBA" id="ARBA00022741"/>
    </source>
</evidence>
<dbReference type="KEGG" id="pana:BBH88_11245"/>
<dbReference type="PANTHER" id="PTHR42939:SF1">
    <property type="entry name" value="ABC TRANSPORTER ATP-BINDING PROTEIN ALBC-RELATED"/>
    <property type="match status" value="1"/>
</dbReference>
<evidence type="ECO:0000256" key="3">
    <source>
        <dbReference type="ARBA" id="ARBA00022840"/>
    </source>
</evidence>
<evidence type="ECO:0000313" key="5">
    <source>
        <dbReference type="EMBL" id="ANU10844.1"/>
    </source>
</evidence>
<dbReference type="Proteomes" id="UP000092661">
    <property type="component" value="Chromosome"/>
</dbReference>
<dbReference type="SUPFAM" id="SSF52540">
    <property type="entry name" value="P-loop containing nucleoside triphosphate hydrolases"/>
    <property type="match status" value="1"/>
</dbReference>
<dbReference type="CDD" id="cd03230">
    <property type="entry name" value="ABC_DR_subfamily_A"/>
    <property type="match status" value="1"/>
</dbReference>
<dbReference type="PROSITE" id="PS00211">
    <property type="entry name" value="ABC_TRANSPORTER_1"/>
    <property type="match status" value="1"/>
</dbReference>
<dbReference type="PANTHER" id="PTHR42939">
    <property type="entry name" value="ABC TRANSPORTER ATP-BINDING PROTEIN ALBC-RELATED"/>
    <property type="match status" value="1"/>
</dbReference>
<dbReference type="EMBL" id="CP016534">
    <property type="protein sequence ID" value="ANU10844.1"/>
    <property type="molecule type" value="Genomic_DNA"/>
</dbReference>
<reference evidence="5" key="3">
    <citation type="submission" date="2016-10" db="EMBL/GenBank/DDBJ databases">
        <authorList>
            <person name="See-Too W.S."/>
        </authorList>
    </citation>
    <scope>NUCLEOTIDE SEQUENCE</scope>
    <source>
        <strain evidence="5">DSM 14505</strain>
    </source>
</reference>
<dbReference type="eggNOG" id="COG1131">
    <property type="taxonomic scope" value="Bacteria"/>
</dbReference>
<name>A0A1C7DHC8_9BACL</name>
<dbReference type="InterPro" id="IPR003439">
    <property type="entry name" value="ABC_transporter-like_ATP-bd"/>
</dbReference>
<gene>
    <name evidence="6" type="ORF">A1A1_01483</name>
    <name evidence="5" type="ORF">BBH88_11245</name>
</gene>
<keyword evidence="8" id="KW-1185">Reference proteome</keyword>
<dbReference type="GO" id="GO:0016887">
    <property type="term" value="F:ATP hydrolysis activity"/>
    <property type="evidence" value="ECO:0007669"/>
    <property type="project" value="InterPro"/>
</dbReference>
<evidence type="ECO:0000313" key="7">
    <source>
        <dbReference type="Proteomes" id="UP000004725"/>
    </source>
</evidence>
<accession>A0A1C7DHC8</accession>
<reference evidence="6 7" key="1">
    <citation type="journal article" date="2012" name="J. Bacteriol.">
        <title>Genome Sequence of the Antarctic Psychrophile Bacterium Planococcus antarcticus DSM 14505.</title>
        <authorList>
            <person name="Margolles A."/>
            <person name="Gueimonde M."/>
            <person name="Sanchez B."/>
        </authorList>
    </citation>
    <scope>NUCLEOTIDE SEQUENCE [LARGE SCALE GENOMIC DNA]</scope>
    <source>
        <strain evidence="6 7">DSM 14505</strain>
    </source>
</reference>
<proteinExistence type="predicted"/>
<dbReference type="InterPro" id="IPR027417">
    <property type="entry name" value="P-loop_NTPase"/>
</dbReference>
<dbReference type="AlphaFoldDB" id="A0A1C7DHC8"/>
<dbReference type="OrthoDB" id="9804819at2"/>
<dbReference type="PROSITE" id="PS50893">
    <property type="entry name" value="ABC_TRANSPORTER_2"/>
    <property type="match status" value="1"/>
</dbReference>
<evidence type="ECO:0000259" key="4">
    <source>
        <dbReference type="PROSITE" id="PS50893"/>
    </source>
</evidence>
<keyword evidence="3 6" id="KW-0067">ATP-binding</keyword>
<feature type="domain" description="ABC transporter" evidence="4">
    <location>
        <begin position="2"/>
        <end position="226"/>
    </location>
</feature>
<dbReference type="InterPro" id="IPR003593">
    <property type="entry name" value="AAA+_ATPase"/>
</dbReference>
<dbReference type="InterPro" id="IPR051782">
    <property type="entry name" value="ABC_Transporter_VariousFunc"/>
</dbReference>
<keyword evidence="2" id="KW-0547">Nucleotide-binding</keyword>
<dbReference type="GO" id="GO:0005524">
    <property type="term" value="F:ATP binding"/>
    <property type="evidence" value="ECO:0007669"/>
    <property type="project" value="UniProtKB-KW"/>
</dbReference>
<dbReference type="SMART" id="SM00382">
    <property type="entry name" value="AAA"/>
    <property type="match status" value="1"/>
</dbReference>
<dbReference type="Proteomes" id="UP000004725">
    <property type="component" value="Unassembled WGS sequence"/>
</dbReference>